<dbReference type="InterPro" id="IPR006379">
    <property type="entry name" value="HAD-SF_hydro_IIB"/>
</dbReference>
<organism evidence="1">
    <name type="scientific">Desertifilum tharense IPPAS B-1220</name>
    <dbReference type="NCBI Taxonomy" id="1781255"/>
    <lineage>
        <taxon>Bacteria</taxon>
        <taxon>Bacillati</taxon>
        <taxon>Cyanobacteriota</taxon>
        <taxon>Cyanophyceae</taxon>
        <taxon>Desertifilales</taxon>
        <taxon>Desertifilaceae</taxon>
        <taxon>Desertifilum</taxon>
    </lineage>
</organism>
<name>A0A1E5QP81_9CYAN</name>
<dbReference type="Pfam" id="PF08282">
    <property type="entry name" value="Hydrolase_3"/>
    <property type="match status" value="2"/>
</dbReference>
<protein>
    <submittedName>
        <fullName evidence="1">Haloacid dehalogenase</fullName>
    </submittedName>
</protein>
<dbReference type="PANTHER" id="PTHR10000:SF8">
    <property type="entry name" value="HAD SUPERFAMILY HYDROLASE-LIKE, TYPE 3"/>
    <property type="match status" value="1"/>
</dbReference>
<accession>A0A1E5QP81</accession>
<dbReference type="NCBIfam" id="TIGR01484">
    <property type="entry name" value="HAD-SF-IIB"/>
    <property type="match status" value="1"/>
</dbReference>
<gene>
    <name evidence="1" type="ORF">BH720_04625</name>
</gene>
<dbReference type="GO" id="GO:0016791">
    <property type="term" value="F:phosphatase activity"/>
    <property type="evidence" value="ECO:0007669"/>
    <property type="project" value="TreeGrafter"/>
</dbReference>
<dbReference type="RefSeq" id="WP_069965988.1">
    <property type="nucleotide sequence ID" value="NZ_CM124774.1"/>
</dbReference>
<proteinExistence type="predicted"/>
<dbReference type="SUPFAM" id="SSF56784">
    <property type="entry name" value="HAD-like"/>
    <property type="match status" value="1"/>
</dbReference>
<dbReference type="InterPro" id="IPR023214">
    <property type="entry name" value="HAD_sf"/>
</dbReference>
<dbReference type="GO" id="GO:0000287">
    <property type="term" value="F:magnesium ion binding"/>
    <property type="evidence" value="ECO:0007669"/>
    <property type="project" value="TreeGrafter"/>
</dbReference>
<dbReference type="STRING" id="1781255.BH720_04625"/>
<dbReference type="Gene3D" id="3.40.50.1000">
    <property type="entry name" value="HAD superfamily/HAD-like"/>
    <property type="match status" value="1"/>
</dbReference>
<comment type="caution">
    <text evidence="1">The sequence shown here is derived from an EMBL/GenBank/DDBJ whole genome shotgun (WGS) entry which is preliminary data.</text>
</comment>
<dbReference type="GO" id="GO:0005829">
    <property type="term" value="C:cytosol"/>
    <property type="evidence" value="ECO:0007669"/>
    <property type="project" value="TreeGrafter"/>
</dbReference>
<reference evidence="1" key="1">
    <citation type="submission" date="2016-09" db="EMBL/GenBank/DDBJ databases">
        <title>Draft genome of thermotolerant cyanobacterium Desertifilum sp. strain IPPAS B-1220.</title>
        <authorList>
            <person name="Sinetova M.A."/>
            <person name="Bolakhan K."/>
            <person name="Zayadan B.K."/>
            <person name="Mironov K.S."/>
            <person name="Ustinova V."/>
            <person name="Kupriyanova E.V."/>
            <person name="Sidorov R.A."/>
            <person name="Skrypnik A.N."/>
            <person name="Gogoleva N.E."/>
            <person name="Gogolev Y.V."/>
            <person name="Los D.A."/>
        </authorList>
    </citation>
    <scope>NUCLEOTIDE SEQUENCE [LARGE SCALE GENOMIC DNA]</scope>
    <source>
        <strain evidence="1">IPPAS B-1220</strain>
    </source>
</reference>
<dbReference type="Gene3D" id="3.90.1070.10">
    <property type="match status" value="1"/>
</dbReference>
<sequence>MRLALACDYDGTLATDGVVDDLTLTALQRFSNAGKKLILVTGRQLDDLLNAFPQVVLFDWVVAENGALLYQPQTRVSTALADPPPQRFVQQLQERGVNPVSIGEVIVATWHPHEITVLEIIQELGLAYQVILNKGAVMVLPNGINKATGLQKALERLEVAPENAVSVGDAENDRAMLSLCGYGVAVNNALPELKAMADWVTTGDRGSGVVELIDRLLEKDSPA</sequence>
<dbReference type="AlphaFoldDB" id="A0A1E5QP81"/>
<dbReference type="OrthoDB" id="9768060at2"/>
<dbReference type="PANTHER" id="PTHR10000">
    <property type="entry name" value="PHOSPHOSERINE PHOSPHATASE"/>
    <property type="match status" value="1"/>
</dbReference>
<evidence type="ECO:0000313" key="1">
    <source>
        <dbReference type="EMBL" id="OEJ76458.1"/>
    </source>
</evidence>
<dbReference type="InterPro" id="IPR036412">
    <property type="entry name" value="HAD-like_sf"/>
</dbReference>
<dbReference type="EMBL" id="MJGC01000038">
    <property type="protein sequence ID" value="OEJ76458.1"/>
    <property type="molecule type" value="Genomic_DNA"/>
</dbReference>